<dbReference type="Gene3D" id="3.30.530.20">
    <property type="match status" value="1"/>
</dbReference>
<keyword evidence="12" id="KW-1185">Reference proteome</keyword>
<dbReference type="GO" id="GO:0008289">
    <property type="term" value="F:lipid binding"/>
    <property type="evidence" value="ECO:0007669"/>
    <property type="project" value="InterPro"/>
</dbReference>
<name>A0A9Q0CJB9_9POAL</name>
<comment type="similarity">
    <text evidence="2">Belongs to the HD-ZIP homeobox family. Class IV subfamily.</text>
</comment>
<dbReference type="FunFam" id="3.30.530.20:FF:000026">
    <property type="entry name" value="Homeobox-leucine zipper protein GLABRA 2"/>
    <property type="match status" value="1"/>
</dbReference>
<proteinExistence type="inferred from homology"/>
<evidence type="ECO:0000256" key="4">
    <source>
        <dbReference type="ARBA" id="ARBA00023054"/>
    </source>
</evidence>
<keyword evidence="3" id="KW-0805">Transcription regulation</keyword>
<reference evidence="11" key="1">
    <citation type="journal article" date="2022" name="Cell">
        <title>Repeat-based holocentromeres influence genome architecture and karyotype evolution.</title>
        <authorList>
            <person name="Hofstatter P.G."/>
            <person name="Thangavel G."/>
            <person name="Lux T."/>
            <person name="Neumann P."/>
            <person name="Vondrak T."/>
            <person name="Novak P."/>
            <person name="Zhang M."/>
            <person name="Costa L."/>
            <person name="Castellani M."/>
            <person name="Scott A."/>
            <person name="Toegelov H."/>
            <person name="Fuchs J."/>
            <person name="Mata-Sucre Y."/>
            <person name="Dias Y."/>
            <person name="Vanzela A.L.L."/>
            <person name="Huettel B."/>
            <person name="Almeida C.C.S."/>
            <person name="Simkova H."/>
            <person name="Souza G."/>
            <person name="Pedrosa-Harand A."/>
            <person name="Macas J."/>
            <person name="Mayer K.F.X."/>
            <person name="Houben A."/>
            <person name="Marques A."/>
        </authorList>
    </citation>
    <scope>NUCLEOTIDE SEQUENCE</scope>
    <source>
        <strain evidence="11">RhyBre1mFocal</strain>
    </source>
</reference>
<dbReference type="AlphaFoldDB" id="A0A9Q0CJB9"/>
<dbReference type="PANTHER" id="PTHR45654:SF80">
    <property type="entry name" value="HOMEOBOX-LEUCINE ZIPPER PROTEIN ROC7"/>
    <property type="match status" value="1"/>
</dbReference>
<organism evidence="11 12">
    <name type="scientific">Rhynchospora breviuscula</name>
    <dbReference type="NCBI Taxonomy" id="2022672"/>
    <lineage>
        <taxon>Eukaryota</taxon>
        <taxon>Viridiplantae</taxon>
        <taxon>Streptophyta</taxon>
        <taxon>Embryophyta</taxon>
        <taxon>Tracheophyta</taxon>
        <taxon>Spermatophyta</taxon>
        <taxon>Magnoliopsida</taxon>
        <taxon>Liliopsida</taxon>
        <taxon>Poales</taxon>
        <taxon>Cyperaceae</taxon>
        <taxon>Cyperoideae</taxon>
        <taxon>Rhynchosporeae</taxon>
        <taxon>Rhynchospora</taxon>
    </lineage>
</organism>
<evidence type="ECO:0000256" key="6">
    <source>
        <dbReference type="ARBA" id="ARBA00023155"/>
    </source>
</evidence>
<evidence type="ECO:0000256" key="8">
    <source>
        <dbReference type="ARBA" id="ARBA00023242"/>
    </source>
</evidence>
<evidence type="ECO:0000256" key="5">
    <source>
        <dbReference type="ARBA" id="ARBA00023125"/>
    </source>
</evidence>
<dbReference type="SMART" id="SM00234">
    <property type="entry name" value="START"/>
    <property type="match status" value="1"/>
</dbReference>
<feature type="domain" description="START" evidence="10">
    <location>
        <begin position="15"/>
        <end position="247"/>
    </location>
</feature>
<keyword evidence="7" id="KW-0804">Transcription</keyword>
<dbReference type="OrthoDB" id="623167at2759"/>
<feature type="region of interest" description="Disordered" evidence="9">
    <location>
        <begin position="436"/>
        <end position="464"/>
    </location>
</feature>
<dbReference type="PROSITE" id="PS50848">
    <property type="entry name" value="START"/>
    <property type="match status" value="1"/>
</dbReference>
<dbReference type="PANTHER" id="PTHR45654">
    <property type="entry name" value="HOMEOBOX-LEUCINE ZIPPER PROTEIN MERISTEM L1"/>
    <property type="match status" value="1"/>
</dbReference>
<dbReference type="EMBL" id="JAMQYH010000003">
    <property type="protein sequence ID" value="KAJ1694996.1"/>
    <property type="molecule type" value="Genomic_DNA"/>
</dbReference>
<dbReference type="GO" id="GO:0005634">
    <property type="term" value="C:nucleus"/>
    <property type="evidence" value="ECO:0007669"/>
    <property type="project" value="UniProtKB-SubCell"/>
</dbReference>
<dbReference type="InterPro" id="IPR002913">
    <property type="entry name" value="START_lipid-bd_dom"/>
</dbReference>
<dbReference type="Pfam" id="PF25797">
    <property type="entry name" value="PDF2_C"/>
    <property type="match status" value="1"/>
</dbReference>
<keyword evidence="4" id="KW-0175">Coiled coil</keyword>
<feature type="compositionally biased region" description="Polar residues" evidence="9">
    <location>
        <begin position="445"/>
        <end position="455"/>
    </location>
</feature>
<evidence type="ECO:0000256" key="1">
    <source>
        <dbReference type="ARBA" id="ARBA00004123"/>
    </source>
</evidence>
<evidence type="ECO:0000256" key="2">
    <source>
        <dbReference type="ARBA" id="ARBA00006789"/>
    </source>
</evidence>
<dbReference type="GO" id="GO:0003677">
    <property type="term" value="F:DNA binding"/>
    <property type="evidence" value="ECO:0007669"/>
    <property type="project" value="UniProtKB-KW"/>
</dbReference>
<gene>
    <name evidence="11" type="ORF">LUZ63_011694</name>
</gene>
<sequence length="515" mass="56544">MFGRGGIVQSVTRRSEADKQLILDFAVTAMEELIPMAQLNEPLWIHDFNSSTEFLNEMEYLRLFPRGVGPKPPGLTSEASRHTAVVVMNQANLVETLMDVNQWCTMFSSIVSRAVTLEAHSTGVAANYDGAFQVMSAEFQVPTPLVPIRESLFVRYCKQQQDAMWAVVDVPLDDLRPGPTVQCRRRPSGCLIQDMPNGCSKVTWVEHVEADHWDVYDLYKPLVNSGLAFSAKRWVSTLERQCERLASAMASNYPSGDTGIITPEGKKSLLKLADRMLANFCGNVTASPTHQWTTLSSRGAEVCVMIRQIVSNAGGILIVAASLWLPIQPKRVFDYLRDGSTRSEWDALSRGAWVPVMTHITNIRDNSNSILLLRDNTQNAIGNQNNNLILQECCTDPTGSYVIYAPVNIVAMNLILTGGDPNNVVIMPSGFAILPGGPQSRSEELNPQNEATPNEQGRVGESGNNGSLMTAAFQMHVPSMPNSPLSLISTETVNNLIALTVRKIRAALSSENRAP</sequence>
<evidence type="ECO:0000313" key="11">
    <source>
        <dbReference type="EMBL" id="KAJ1694996.1"/>
    </source>
</evidence>
<protein>
    <recommendedName>
        <fullName evidence="10">START domain-containing protein</fullName>
    </recommendedName>
</protein>
<evidence type="ECO:0000256" key="7">
    <source>
        <dbReference type="ARBA" id="ARBA00023163"/>
    </source>
</evidence>
<evidence type="ECO:0000313" key="12">
    <source>
        <dbReference type="Proteomes" id="UP001151287"/>
    </source>
</evidence>
<dbReference type="InterPro" id="IPR057993">
    <property type="entry name" value="HD-Zip_IV_C"/>
</dbReference>
<evidence type="ECO:0000259" key="10">
    <source>
        <dbReference type="PROSITE" id="PS50848"/>
    </source>
</evidence>
<comment type="caution">
    <text evidence="11">The sequence shown here is derived from an EMBL/GenBank/DDBJ whole genome shotgun (WGS) entry which is preliminary data.</text>
</comment>
<dbReference type="InterPro" id="IPR023393">
    <property type="entry name" value="START-like_dom_sf"/>
</dbReference>
<dbReference type="Proteomes" id="UP001151287">
    <property type="component" value="Unassembled WGS sequence"/>
</dbReference>
<accession>A0A9Q0CJB9</accession>
<evidence type="ECO:0000256" key="9">
    <source>
        <dbReference type="SAM" id="MobiDB-lite"/>
    </source>
</evidence>
<dbReference type="InterPro" id="IPR042160">
    <property type="entry name" value="HD-Zip_IV"/>
</dbReference>
<keyword evidence="5" id="KW-0238">DNA-binding</keyword>
<keyword evidence="6" id="KW-0371">Homeobox</keyword>
<dbReference type="CDD" id="cd08875">
    <property type="entry name" value="START_ArGLABRA2_like"/>
    <property type="match status" value="1"/>
</dbReference>
<dbReference type="Pfam" id="PF01852">
    <property type="entry name" value="START"/>
    <property type="match status" value="1"/>
</dbReference>
<keyword evidence="8" id="KW-0539">Nucleus</keyword>
<evidence type="ECO:0000256" key="3">
    <source>
        <dbReference type="ARBA" id="ARBA00023015"/>
    </source>
</evidence>
<comment type="subcellular location">
    <subcellularLocation>
        <location evidence="1">Nucleus</location>
    </subcellularLocation>
</comment>
<dbReference type="SUPFAM" id="SSF55961">
    <property type="entry name" value="Bet v1-like"/>
    <property type="match status" value="2"/>
</dbReference>